<organism evidence="1 2">
    <name type="scientific">Arenimonas maotaiensis</name>
    <dbReference type="NCBI Taxonomy" id="1446479"/>
    <lineage>
        <taxon>Bacteria</taxon>
        <taxon>Pseudomonadati</taxon>
        <taxon>Pseudomonadota</taxon>
        <taxon>Gammaproteobacteria</taxon>
        <taxon>Lysobacterales</taxon>
        <taxon>Lysobacteraceae</taxon>
        <taxon>Arenimonas</taxon>
    </lineage>
</organism>
<proteinExistence type="predicted"/>
<sequence>MSCNPTLMSLKPRFQDDHEWSRFLDFVETRRVRGSAEELWLQWDIHRLTCQATLQPWPGGGRYRPEAHAPLFR</sequence>
<protein>
    <submittedName>
        <fullName evidence="1">Uncharacterized protein</fullName>
    </submittedName>
</protein>
<dbReference type="AlphaFoldDB" id="A0A917CCB6"/>
<gene>
    <name evidence="1" type="ORF">GCM10010960_02760</name>
</gene>
<accession>A0A917CCB6</accession>
<name>A0A917CCB6_9GAMM</name>
<dbReference type="EMBL" id="BMFO01000001">
    <property type="protein sequence ID" value="GGF84068.1"/>
    <property type="molecule type" value="Genomic_DNA"/>
</dbReference>
<reference evidence="1" key="1">
    <citation type="journal article" date="2014" name="Int. J. Syst. Evol. Microbiol.">
        <title>Complete genome sequence of Corynebacterium casei LMG S-19264T (=DSM 44701T), isolated from a smear-ripened cheese.</title>
        <authorList>
            <consortium name="US DOE Joint Genome Institute (JGI-PGF)"/>
            <person name="Walter F."/>
            <person name="Albersmeier A."/>
            <person name="Kalinowski J."/>
            <person name="Ruckert C."/>
        </authorList>
    </citation>
    <scope>NUCLEOTIDE SEQUENCE</scope>
    <source>
        <strain evidence="1">CGMCC 1.12726</strain>
    </source>
</reference>
<keyword evidence="2" id="KW-1185">Reference proteome</keyword>
<evidence type="ECO:0000313" key="1">
    <source>
        <dbReference type="EMBL" id="GGF84068.1"/>
    </source>
</evidence>
<comment type="caution">
    <text evidence="1">The sequence shown here is derived from an EMBL/GenBank/DDBJ whole genome shotgun (WGS) entry which is preliminary data.</text>
</comment>
<evidence type="ECO:0000313" key="2">
    <source>
        <dbReference type="Proteomes" id="UP000632858"/>
    </source>
</evidence>
<reference evidence="1" key="2">
    <citation type="submission" date="2020-09" db="EMBL/GenBank/DDBJ databases">
        <authorList>
            <person name="Sun Q."/>
            <person name="Zhou Y."/>
        </authorList>
    </citation>
    <scope>NUCLEOTIDE SEQUENCE</scope>
    <source>
        <strain evidence="1">CGMCC 1.12726</strain>
    </source>
</reference>
<dbReference type="Proteomes" id="UP000632858">
    <property type="component" value="Unassembled WGS sequence"/>
</dbReference>